<dbReference type="Proteomes" id="UP001187192">
    <property type="component" value="Unassembled WGS sequence"/>
</dbReference>
<protein>
    <submittedName>
        <fullName evidence="2">Uncharacterized protein</fullName>
    </submittedName>
</protein>
<keyword evidence="3" id="KW-1185">Reference proteome</keyword>
<comment type="caution">
    <text evidence="2">The sequence shown here is derived from an EMBL/GenBank/DDBJ whole genome shotgun (WGS) entry which is preliminary data.</text>
</comment>
<name>A0AA88ATK8_FICCA</name>
<gene>
    <name evidence="2" type="ORF">TIFTF001_022445</name>
</gene>
<organism evidence="2 3">
    <name type="scientific">Ficus carica</name>
    <name type="common">Common fig</name>
    <dbReference type="NCBI Taxonomy" id="3494"/>
    <lineage>
        <taxon>Eukaryota</taxon>
        <taxon>Viridiplantae</taxon>
        <taxon>Streptophyta</taxon>
        <taxon>Embryophyta</taxon>
        <taxon>Tracheophyta</taxon>
        <taxon>Spermatophyta</taxon>
        <taxon>Magnoliopsida</taxon>
        <taxon>eudicotyledons</taxon>
        <taxon>Gunneridae</taxon>
        <taxon>Pentapetalae</taxon>
        <taxon>rosids</taxon>
        <taxon>fabids</taxon>
        <taxon>Rosales</taxon>
        <taxon>Moraceae</taxon>
        <taxon>Ficeae</taxon>
        <taxon>Ficus</taxon>
    </lineage>
</organism>
<reference evidence="2" key="1">
    <citation type="submission" date="2023-07" db="EMBL/GenBank/DDBJ databases">
        <title>draft genome sequence of fig (Ficus carica).</title>
        <authorList>
            <person name="Takahashi T."/>
            <person name="Nishimura K."/>
        </authorList>
    </citation>
    <scope>NUCLEOTIDE SEQUENCE</scope>
</reference>
<evidence type="ECO:0000256" key="1">
    <source>
        <dbReference type="SAM" id="MobiDB-lite"/>
    </source>
</evidence>
<evidence type="ECO:0000313" key="2">
    <source>
        <dbReference type="EMBL" id="GMN53293.1"/>
    </source>
</evidence>
<accession>A0AA88ATK8</accession>
<evidence type="ECO:0000313" key="3">
    <source>
        <dbReference type="Proteomes" id="UP001187192"/>
    </source>
</evidence>
<dbReference type="EMBL" id="BTGU01000045">
    <property type="protein sequence ID" value="GMN53293.1"/>
    <property type="molecule type" value="Genomic_DNA"/>
</dbReference>
<feature type="compositionally biased region" description="Gly residues" evidence="1">
    <location>
        <begin position="21"/>
        <end position="32"/>
    </location>
</feature>
<feature type="region of interest" description="Disordered" evidence="1">
    <location>
        <begin position="18"/>
        <end position="38"/>
    </location>
</feature>
<proteinExistence type="predicted"/>
<sequence length="91" mass="10454">MEVNLLFFKEKKVTALMGTPGERGGGDGGSGKKPGLWRRFGKSLKRRRRRCDWILSYGVTGGRRRWGGEKFELSRGLKMKMMINEEKSVFK</sequence>
<dbReference type="AlphaFoldDB" id="A0AA88ATK8"/>